<keyword evidence="3" id="KW-1185">Reference proteome</keyword>
<dbReference type="InterPro" id="IPR011009">
    <property type="entry name" value="Kinase-like_dom_sf"/>
</dbReference>
<organism evidence="2 3">
    <name type="scientific">Clydaea vesicula</name>
    <dbReference type="NCBI Taxonomy" id="447962"/>
    <lineage>
        <taxon>Eukaryota</taxon>
        <taxon>Fungi</taxon>
        <taxon>Fungi incertae sedis</taxon>
        <taxon>Chytridiomycota</taxon>
        <taxon>Chytridiomycota incertae sedis</taxon>
        <taxon>Chytridiomycetes</taxon>
        <taxon>Lobulomycetales</taxon>
        <taxon>Lobulomycetaceae</taxon>
        <taxon>Clydaea</taxon>
    </lineage>
</organism>
<comment type="caution">
    <text evidence="2">The sequence shown here is derived from an EMBL/GenBank/DDBJ whole genome shotgun (WGS) entry which is preliminary data.</text>
</comment>
<dbReference type="SUPFAM" id="SSF56112">
    <property type="entry name" value="Protein kinase-like (PK-like)"/>
    <property type="match status" value="1"/>
</dbReference>
<accession>A0AAD5XX66</accession>
<dbReference type="InterPro" id="IPR050167">
    <property type="entry name" value="Ser_Thr_protein_kinase"/>
</dbReference>
<sequence length="210" mass="24308">MNWIDRYQMMIDISTGMEFLHSKSFPNGGAKQDVFHQDLKSGNIQLYSKNKSLRAKISDFGLSILRDYSFVSENLLRSHYSHENLSVVNLNGWTEEYKAPELQSDTAQFTKLCDVYSFGIILLELITLNQSNSKLVKTLKSSLHLLKFGKLEICNSLGYILEKSLNLNYKLRLPFKNLRILILSEKIEIIKYFSTNDGIFKCKIEYEDVL</sequence>
<dbReference type="Proteomes" id="UP001211065">
    <property type="component" value="Unassembled WGS sequence"/>
</dbReference>
<proteinExistence type="predicted"/>
<evidence type="ECO:0000313" key="3">
    <source>
        <dbReference type="Proteomes" id="UP001211065"/>
    </source>
</evidence>
<protein>
    <recommendedName>
        <fullName evidence="1">Protein kinase domain-containing protein</fullName>
    </recommendedName>
</protein>
<evidence type="ECO:0000259" key="1">
    <source>
        <dbReference type="PROSITE" id="PS50011"/>
    </source>
</evidence>
<evidence type="ECO:0000313" key="2">
    <source>
        <dbReference type="EMBL" id="KAJ3223116.1"/>
    </source>
</evidence>
<dbReference type="Gene3D" id="1.10.510.10">
    <property type="entry name" value="Transferase(Phosphotransferase) domain 1"/>
    <property type="match status" value="1"/>
</dbReference>
<dbReference type="EMBL" id="JADGJW010000143">
    <property type="protein sequence ID" value="KAJ3223116.1"/>
    <property type="molecule type" value="Genomic_DNA"/>
</dbReference>
<dbReference type="GO" id="GO:0005737">
    <property type="term" value="C:cytoplasm"/>
    <property type="evidence" value="ECO:0007669"/>
    <property type="project" value="TreeGrafter"/>
</dbReference>
<name>A0AAD5XX66_9FUNG</name>
<dbReference type="GO" id="GO:0005524">
    <property type="term" value="F:ATP binding"/>
    <property type="evidence" value="ECO:0007669"/>
    <property type="project" value="InterPro"/>
</dbReference>
<dbReference type="GO" id="GO:0007165">
    <property type="term" value="P:signal transduction"/>
    <property type="evidence" value="ECO:0007669"/>
    <property type="project" value="TreeGrafter"/>
</dbReference>
<dbReference type="AlphaFoldDB" id="A0AAD5XX66"/>
<dbReference type="GO" id="GO:0004672">
    <property type="term" value="F:protein kinase activity"/>
    <property type="evidence" value="ECO:0007669"/>
    <property type="project" value="InterPro"/>
</dbReference>
<dbReference type="PANTHER" id="PTHR23257">
    <property type="entry name" value="SERINE-THREONINE PROTEIN KINASE"/>
    <property type="match status" value="1"/>
</dbReference>
<dbReference type="PROSITE" id="PS50011">
    <property type="entry name" value="PROTEIN_KINASE_DOM"/>
    <property type="match status" value="1"/>
</dbReference>
<dbReference type="Pfam" id="PF00069">
    <property type="entry name" value="Pkinase"/>
    <property type="match status" value="1"/>
</dbReference>
<feature type="domain" description="Protein kinase" evidence="1">
    <location>
        <begin position="1"/>
        <end position="193"/>
    </location>
</feature>
<reference evidence="2" key="1">
    <citation type="submission" date="2020-05" db="EMBL/GenBank/DDBJ databases">
        <title>Phylogenomic resolution of chytrid fungi.</title>
        <authorList>
            <person name="Stajich J.E."/>
            <person name="Amses K."/>
            <person name="Simmons R."/>
            <person name="Seto K."/>
            <person name="Myers J."/>
            <person name="Bonds A."/>
            <person name="Quandt C.A."/>
            <person name="Barry K."/>
            <person name="Liu P."/>
            <person name="Grigoriev I."/>
            <person name="Longcore J.E."/>
            <person name="James T.Y."/>
        </authorList>
    </citation>
    <scope>NUCLEOTIDE SEQUENCE</scope>
    <source>
        <strain evidence="2">JEL0476</strain>
    </source>
</reference>
<dbReference type="InterPro" id="IPR000719">
    <property type="entry name" value="Prot_kinase_dom"/>
</dbReference>
<gene>
    <name evidence="2" type="ORF">HK099_001517</name>
</gene>